<gene>
    <name evidence="4" type="primary">menG</name>
    <name evidence="5" type="ORF">JOC47_001054</name>
</gene>
<feature type="binding site" evidence="4">
    <location>
        <begin position="113"/>
        <end position="114"/>
    </location>
    <ligand>
        <name>S-adenosyl-L-methionine</name>
        <dbReference type="ChEBI" id="CHEBI:59789"/>
    </ligand>
</feature>
<dbReference type="NCBIfam" id="TIGR01934">
    <property type="entry name" value="MenG_MenH_UbiE"/>
    <property type="match status" value="1"/>
</dbReference>
<feature type="binding site" evidence="4">
    <location>
        <position position="85"/>
    </location>
    <ligand>
        <name>S-adenosyl-L-methionine</name>
        <dbReference type="ChEBI" id="CHEBI:59789"/>
    </ligand>
</feature>
<comment type="similarity">
    <text evidence="4">Belongs to the class I-like SAM-binding methyltransferase superfamily. MenG/UbiE family.</text>
</comment>
<dbReference type="HAMAP" id="MF_01813">
    <property type="entry name" value="MenG_UbiE_methyltr"/>
    <property type="match status" value="1"/>
</dbReference>
<proteinExistence type="inferred from homology"/>
<dbReference type="RefSeq" id="WP_204700928.1">
    <property type="nucleotide sequence ID" value="NZ_JAFBDQ010000004.1"/>
</dbReference>
<dbReference type="GO" id="GO:0009234">
    <property type="term" value="P:menaquinone biosynthetic process"/>
    <property type="evidence" value="ECO:0007669"/>
    <property type="project" value="UniProtKB-UniRule"/>
</dbReference>
<dbReference type="CDD" id="cd02440">
    <property type="entry name" value="AdoMet_MTases"/>
    <property type="match status" value="1"/>
</dbReference>
<comment type="pathway">
    <text evidence="4">Quinol/quinone metabolism; menaquinone biosynthesis; menaquinol from 1,4-dihydroxy-2-naphthoate: step 2/2.</text>
</comment>
<evidence type="ECO:0000256" key="2">
    <source>
        <dbReference type="ARBA" id="ARBA00022679"/>
    </source>
</evidence>
<dbReference type="Proteomes" id="UP000774000">
    <property type="component" value="Unassembled WGS sequence"/>
</dbReference>
<comment type="catalytic activity">
    <reaction evidence="4">
        <text>a 2-demethylmenaquinol + S-adenosyl-L-methionine = a menaquinol + S-adenosyl-L-homocysteine + H(+)</text>
        <dbReference type="Rhea" id="RHEA:42640"/>
        <dbReference type="Rhea" id="RHEA-COMP:9539"/>
        <dbReference type="Rhea" id="RHEA-COMP:9563"/>
        <dbReference type="ChEBI" id="CHEBI:15378"/>
        <dbReference type="ChEBI" id="CHEBI:18151"/>
        <dbReference type="ChEBI" id="CHEBI:55437"/>
        <dbReference type="ChEBI" id="CHEBI:57856"/>
        <dbReference type="ChEBI" id="CHEBI:59789"/>
        <dbReference type="EC" id="2.1.1.163"/>
    </reaction>
</comment>
<dbReference type="GO" id="GO:0032259">
    <property type="term" value="P:methylation"/>
    <property type="evidence" value="ECO:0007669"/>
    <property type="project" value="UniProtKB-KW"/>
</dbReference>
<dbReference type="InterPro" id="IPR004033">
    <property type="entry name" value="UbiE/COQ5_MeTrFase"/>
</dbReference>
<keyword evidence="1 4" id="KW-0489">Methyltransferase</keyword>
<dbReference type="AlphaFoldDB" id="A0A938XRR2"/>
<evidence type="ECO:0000256" key="3">
    <source>
        <dbReference type="ARBA" id="ARBA00022691"/>
    </source>
</evidence>
<reference evidence="5" key="1">
    <citation type="submission" date="2021-01" db="EMBL/GenBank/DDBJ databases">
        <title>Genomic Encyclopedia of Type Strains, Phase IV (KMG-IV): sequencing the most valuable type-strain genomes for metagenomic binning, comparative biology and taxonomic classification.</title>
        <authorList>
            <person name="Goeker M."/>
        </authorList>
    </citation>
    <scope>NUCLEOTIDE SEQUENCE</scope>
    <source>
        <strain evidence="5">DSM 23230</strain>
    </source>
</reference>
<evidence type="ECO:0000313" key="5">
    <source>
        <dbReference type="EMBL" id="MBM7556218.1"/>
    </source>
</evidence>
<dbReference type="Pfam" id="PF01209">
    <property type="entry name" value="Ubie_methyltran"/>
    <property type="match status" value="1"/>
</dbReference>
<protein>
    <recommendedName>
        <fullName evidence="4">Demethylmenaquinone methyltransferase</fullName>
        <ecNumber evidence="4">2.1.1.163</ecNumber>
    </recommendedName>
</protein>
<dbReference type="InterPro" id="IPR029063">
    <property type="entry name" value="SAM-dependent_MTases_sf"/>
</dbReference>
<dbReference type="EC" id="2.1.1.163" evidence="4"/>
<feature type="binding site" evidence="4">
    <location>
        <position position="64"/>
    </location>
    <ligand>
        <name>S-adenosyl-L-methionine</name>
        <dbReference type="ChEBI" id="CHEBI:59789"/>
    </ligand>
</feature>
<dbReference type="PROSITE" id="PS51608">
    <property type="entry name" value="SAM_MT_UBIE"/>
    <property type="match status" value="1"/>
</dbReference>
<name>A0A938XRR2_9FIRM</name>
<dbReference type="NCBIfam" id="NF001244">
    <property type="entry name" value="PRK00216.1-5"/>
    <property type="match status" value="1"/>
</dbReference>
<keyword evidence="4" id="KW-0474">Menaquinone biosynthesis</keyword>
<evidence type="ECO:0000256" key="1">
    <source>
        <dbReference type="ARBA" id="ARBA00022603"/>
    </source>
</evidence>
<evidence type="ECO:0000313" key="6">
    <source>
        <dbReference type="Proteomes" id="UP000774000"/>
    </source>
</evidence>
<keyword evidence="3 4" id="KW-0949">S-adenosyl-L-methionine</keyword>
<evidence type="ECO:0000256" key="4">
    <source>
        <dbReference type="HAMAP-Rule" id="MF_01813"/>
    </source>
</evidence>
<comment type="caution">
    <text evidence="4">Lacks conserved residue(s) required for the propagation of feature annotation.</text>
</comment>
<accession>A0A938XRR2</accession>
<keyword evidence="6" id="KW-1185">Reference proteome</keyword>
<keyword evidence="2 4" id="KW-0808">Transferase</keyword>
<organism evidence="5 6">
    <name type="scientific">Halanaerobacter jeridensis</name>
    <dbReference type="NCBI Taxonomy" id="706427"/>
    <lineage>
        <taxon>Bacteria</taxon>
        <taxon>Bacillati</taxon>
        <taxon>Bacillota</taxon>
        <taxon>Clostridia</taxon>
        <taxon>Halanaerobiales</taxon>
        <taxon>Halobacteroidaceae</taxon>
        <taxon>Halanaerobacter</taxon>
    </lineage>
</organism>
<comment type="caution">
    <text evidence="5">The sequence shown here is derived from an EMBL/GenBank/DDBJ whole genome shotgun (WGS) entry which is preliminary data.</text>
</comment>
<dbReference type="PANTHER" id="PTHR43591">
    <property type="entry name" value="METHYLTRANSFERASE"/>
    <property type="match status" value="1"/>
</dbReference>
<dbReference type="PANTHER" id="PTHR43591:SF24">
    <property type="entry name" value="2-METHOXY-6-POLYPRENYL-1,4-BENZOQUINOL METHYLASE, MITOCHONDRIAL"/>
    <property type="match status" value="1"/>
</dbReference>
<comment type="function">
    <text evidence="4">Methyltransferase required for the conversion of demethylmenaquinol (DMKH2) to menaquinol (MKH2).</text>
</comment>
<dbReference type="EMBL" id="JAFBDQ010000004">
    <property type="protein sequence ID" value="MBM7556218.1"/>
    <property type="molecule type" value="Genomic_DNA"/>
</dbReference>
<sequence>MSKDNKQSPSESLTIKTIFNNIAPHYGLMNKIMSLGLDKLWRQKVVDLVRVEPETNILDLACGTCDLTIMLAKKLKNEGQVIGLDYSAKMLEIGKAKIAKQNLSSVIKLIQGDARKLPFAAQEFDYVVIAFALRNISEREQVLREMKRVLKTDGTIITLDIFRSNLWGYRQLVMFYFKQVIPHLAKLIFNQYQEYNWLPRSIEEFITIEELALKLEEFDLKEIKVEKMMGGVVALHHAKK</sequence>
<dbReference type="GO" id="GO:0043770">
    <property type="term" value="F:demethylmenaquinone methyltransferase activity"/>
    <property type="evidence" value="ECO:0007669"/>
    <property type="project" value="UniProtKB-UniRule"/>
</dbReference>
<dbReference type="SUPFAM" id="SSF53335">
    <property type="entry name" value="S-adenosyl-L-methionine-dependent methyltransferases"/>
    <property type="match status" value="1"/>
</dbReference>
<dbReference type="Gene3D" id="3.40.50.150">
    <property type="entry name" value="Vaccinia Virus protein VP39"/>
    <property type="match status" value="1"/>
</dbReference>